<dbReference type="PROSITE" id="PS00211">
    <property type="entry name" value="ABC_TRANSPORTER_1"/>
    <property type="match status" value="1"/>
</dbReference>
<dbReference type="InterPro" id="IPR013563">
    <property type="entry name" value="Oligopep_ABC_C"/>
</dbReference>
<dbReference type="Gene3D" id="3.40.50.300">
    <property type="entry name" value="P-loop containing nucleotide triphosphate hydrolases"/>
    <property type="match status" value="1"/>
</dbReference>
<dbReference type="InterPro" id="IPR017871">
    <property type="entry name" value="ABC_transporter-like_CS"/>
</dbReference>
<feature type="domain" description="ABC transporter" evidence="4">
    <location>
        <begin position="6"/>
        <end position="257"/>
    </location>
</feature>
<dbReference type="NCBIfam" id="TIGR01727">
    <property type="entry name" value="oligo_HPY"/>
    <property type="match status" value="1"/>
</dbReference>
<dbReference type="AlphaFoldDB" id="A0A420E6V6"/>
<dbReference type="Pfam" id="PF00005">
    <property type="entry name" value="ABC_tran"/>
    <property type="match status" value="1"/>
</dbReference>
<comment type="caution">
    <text evidence="5">The sequence shown here is derived from an EMBL/GenBank/DDBJ whole genome shotgun (WGS) entry which is preliminary data.</text>
</comment>
<organism evidence="5 6">
    <name type="scientific">Alginatibacterium sediminis</name>
    <dbReference type="NCBI Taxonomy" id="2164068"/>
    <lineage>
        <taxon>Bacteria</taxon>
        <taxon>Pseudomonadati</taxon>
        <taxon>Pseudomonadota</taxon>
        <taxon>Gammaproteobacteria</taxon>
        <taxon>Alteromonadales</taxon>
        <taxon>Alteromonadaceae</taxon>
        <taxon>Alginatibacterium</taxon>
    </lineage>
</organism>
<dbReference type="InterPro" id="IPR003593">
    <property type="entry name" value="AAA+_ATPase"/>
</dbReference>
<keyword evidence="3 5" id="KW-0067">ATP-binding</keyword>
<dbReference type="SUPFAM" id="SSF52540">
    <property type="entry name" value="P-loop containing nucleoside triphosphate hydrolases"/>
    <property type="match status" value="1"/>
</dbReference>
<dbReference type="GO" id="GO:0016887">
    <property type="term" value="F:ATP hydrolysis activity"/>
    <property type="evidence" value="ECO:0007669"/>
    <property type="project" value="InterPro"/>
</dbReference>
<dbReference type="PANTHER" id="PTHR43776:SF8">
    <property type="entry name" value="ABC TRANSPORTER, ATP-BINDING PROTEIN"/>
    <property type="match status" value="1"/>
</dbReference>
<evidence type="ECO:0000256" key="2">
    <source>
        <dbReference type="ARBA" id="ARBA00022741"/>
    </source>
</evidence>
<reference evidence="5 6" key="1">
    <citation type="submission" date="2018-09" db="EMBL/GenBank/DDBJ databases">
        <authorList>
            <person name="Wang Z."/>
        </authorList>
    </citation>
    <scope>NUCLEOTIDE SEQUENCE [LARGE SCALE GENOMIC DNA]</scope>
    <source>
        <strain evidence="5 6">ALS 81</strain>
    </source>
</reference>
<dbReference type="EMBL" id="RAQO01000009">
    <property type="protein sequence ID" value="RKF14261.1"/>
    <property type="molecule type" value="Genomic_DNA"/>
</dbReference>
<proteinExistence type="predicted"/>
<accession>A0A420E6V6</accession>
<protein>
    <submittedName>
        <fullName evidence="5">ABC transporter ATP-binding protein</fullName>
    </submittedName>
</protein>
<dbReference type="InterPro" id="IPR050319">
    <property type="entry name" value="ABC_transp_ATP-bind"/>
</dbReference>
<dbReference type="GO" id="GO:0015833">
    <property type="term" value="P:peptide transport"/>
    <property type="evidence" value="ECO:0007669"/>
    <property type="project" value="InterPro"/>
</dbReference>
<evidence type="ECO:0000313" key="5">
    <source>
        <dbReference type="EMBL" id="RKF14261.1"/>
    </source>
</evidence>
<dbReference type="Pfam" id="PF08352">
    <property type="entry name" value="oligo_HPY"/>
    <property type="match status" value="1"/>
</dbReference>
<dbReference type="PROSITE" id="PS50893">
    <property type="entry name" value="ABC_TRANSPORTER_2"/>
    <property type="match status" value="1"/>
</dbReference>
<dbReference type="GO" id="GO:0055085">
    <property type="term" value="P:transmembrane transport"/>
    <property type="evidence" value="ECO:0007669"/>
    <property type="project" value="UniProtKB-ARBA"/>
</dbReference>
<keyword evidence="1" id="KW-0813">Transport</keyword>
<evidence type="ECO:0000259" key="4">
    <source>
        <dbReference type="PROSITE" id="PS50893"/>
    </source>
</evidence>
<dbReference type="GO" id="GO:0005524">
    <property type="term" value="F:ATP binding"/>
    <property type="evidence" value="ECO:0007669"/>
    <property type="project" value="UniProtKB-KW"/>
</dbReference>
<name>A0A420E6V6_9ALTE</name>
<dbReference type="RefSeq" id="WP_120356072.1">
    <property type="nucleotide sequence ID" value="NZ_RAQO01000009.1"/>
</dbReference>
<dbReference type="FunFam" id="3.40.50.300:FF:000016">
    <property type="entry name" value="Oligopeptide ABC transporter ATP-binding component"/>
    <property type="match status" value="1"/>
</dbReference>
<sequence>MQTAIIEANNIVKDFEISRQGLQRKSMRALNDVSFKLHKGRALAIVGESGSGKSTVAKIVAKMHKANAGQVLFNQRDINEFKGRKAELEYRSNVQMVFQDPFGSLNPVHTIFHHVARPLLLHNKFSKHELRDKVEFILEQVGLNPASETAQKYPHQLSGGQRQRVNIARNLAVGAQVMLADEPTSMLDVSIRLGILNLMEEMKSEQDLAMMYITHDIATARYLAEDIGVMYVGHMLEWGDTDEVIHHPQHPYTQLLVSAVPNPEQSIHGGTLAEERGEIPLWTPHSRGCPFAGRCKHVSEQCRQQLPPVVALSERHFVRCFLHS</sequence>
<dbReference type="PANTHER" id="PTHR43776">
    <property type="entry name" value="TRANSPORT ATP-BINDING PROTEIN"/>
    <property type="match status" value="1"/>
</dbReference>
<dbReference type="CDD" id="cd03257">
    <property type="entry name" value="ABC_NikE_OppD_transporters"/>
    <property type="match status" value="1"/>
</dbReference>
<dbReference type="Proteomes" id="UP000286482">
    <property type="component" value="Unassembled WGS sequence"/>
</dbReference>
<dbReference type="InterPro" id="IPR027417">
    <property type="entry name" value="P-loop_NTPase"/>
</dbReference>
<keyword evidence="2" id="KW-0547">Nucleotide-binding</keyword>
<evidence type="ECO:0000313" key="6">
    <source>
        <dbReference type="Proteomes" id="UP000286482"/>
    </source>
</evidence>
<dbReference type="InterPro" id="IPR003439">
    <property type="entry name" value="ABC_transporter-like_ATP-bd"/>
</dbReference>
<evidence type="ECO:0000256" key="1">
    <source>
        <dbReference type="ARBA" id="ARBA00022448"/>
    </source>
</evidence>
<gene>
    <name evidence="5" type="ORF">DBZ36_16480</name>
</gene>
<evidence type="ECO:0000256" key="3">
    <source>
        <dbReference type="ARBA" id="ARBA00022840"/>
    </source>
</evidence>
<keyword evidence="6" id="KW-1185">Reference proteome</keyword>
<dbReference type="SMART" id="SM00382">
    <property type="entry name" value="AAA"/>
    <property type="match status" value="1"/>
</dbReference>
<dbReference type="OrthoDB" id="9784450at2"/>